<dbReference type="Pfam" id="PF03354">
    <property type="entry name" value="TerL_ATPase"/>
    <property type="match status" value="1"/>
</dbReference>
<gene>
    <name evidence="3" type="ORF">EXN22_17885</name>
</gene>
<dbReference type="EMBL" id="CP035952">
    <property type="protein sequence ID" value="QBF27462.1"/>
    <property type="molecule type" value="Genomic_DNA"/>
</dbReference>
<dbReference type="OrthoDB" id="9760250at2"/>
<organism evidence="3 4">
    <name type="scientific">Pseudomonas tructae</name>
    <dbReference type="NCBI Taxonomy" id="2518644"/>
    <lineage>
        <taxon>Bacteria</taxon>
        <taxon>Pseudomonadati</taxon>
        <taxon>Pseudomonadota</taxon>
        <taxon>Gammaproteobacteria</taxon>
        <taxon>Pseudomonadales</taxon>
        <taxon>Pseudomonadaceae</taxon>
        <taxon>Pseudomonas</taxon>
    </lineage>
</organism>
<dbReference type="Gene3D" id="3.40.50.300">
    <property type="entry name" value="P-loop containing nucleotide triphosphate hydrolases"/>
    <property type="match status" value="1"/>
</dbReference>
<sequence>MMEWTTACPDWEQRIVARQSLIPFDPLFPTEAEEALEVFGALRMVDATGSPLMCETVRDWVNQFVAAIFGAYDPDEGRRLVSEFMLLISKKNGKSTIAAGIMLTALILNWRPSGEFIILAPTKEIADNSYIPIRDMVRADEELSALLKVQDHIRTVTHHQTNATLKVVAADSETVSGKKAIGVFIDELWVFGKRNNAEAMLREATGGLASRPEGFIIWATTQSDAPPAGVFRQKLMYARKVRDGEIVDKSFLPVLYEFPKALLDVGAHRDFSNAYITNPNLGLSVDEPFIERGYAQAQMDGEESFRGFLAKHLNVEIGLALLSDRWAGADYWEQQVSKSCRTLEDLIERCEVIDIGIDGGGLDDLLGFAAVGRERESRRWLVWTHAWAHPSVLERRKAEAPRIRDFAQDGHLTLVERIGDDVDQIADLVAEVEEAGLLDQVGLDPVGIGAILDALELKGIPREKIGGVKQGYTLGGAIKTAERKLAEGGLWHGGQPMMAWCCGNARVEPRGNAILITKQASGSAKIDPLMALFNAVTLMALNPEAQGGMADYLDNGFFGLIG</sequence>
<dbReference type="PANTHER" id="PTHR41287:SF1">
    <property type="entry name" value="PROTEIN YMFN"/>
    <property type="match status" value="1"/>
</dbReference>
<evidence type="ECO:0000313" key="4">
    <source>
        <dbReference type="Proteomes" id="UP000291130"/>
    </source>
</evidence>
<dbReference type="AlphaFoldDB" id="A0A411ML20"/>
<evidence type="ECO:0000259" key="2">
    <source>
        <dbReference type="Pfam" id="PF20441"/>
    </source>
</evidence>
<keyword evidence="4" id="KW-1185">Reference proteome</keyword>
<protein>
    <submittedName>
        <fullName evidence="3">Terminase large subunit</fullName>
    </submittedName>
</protein>
<dbReference type="InterPro" id="IPR005021">
    <property type="entry name" value="Terminase_largesu-like"/>
</dbReference>
<dbReference type="Proteomes" id="UP000291130">
    <property type="component" value="Chromosome"/>
</dbReference>
<dbReference type="InterPro" id="IPR027417">
    <property type="entry name" value="P-loop_NTPase"/>
</dbReference>
<evidence type="ECO:0000259" key="1">
    <source>
        <dbReference type="Pfam" id="PF03354"/>
    </source>
</evidence>
<dbReference type="PANTHER" id="PTHR41287">
    <property type="match status" value="1"/>
</dbReference>
<evidence type="ECO:0000313" key="3">
    <source>
        <dbReference type="EMBL" id="QBF27462.1"/>
    </source>
</evidence>
<feature type="domain" description="Terminase large subunit-like endonuclease" evidence="2">
    <location>
        <begin position="269"/>
        <end position="539"/>
    </location>
</feature>
<dbReference type="InterPro" id="IPR046461">
    <property type="entry name" value="TerL_ATPase"/>
</dbReference>
<reference evidence="3 4" key="1">
    <citation type="submission" date="2019-02" db="EMBL/GenBank/DDBJ databases">
        <title>Complete genome sequence of Pseudomonas sp. SNU WT1 isolated from rainbow trout.</title>
        <authorList>
            <person name="Oh W.T."/>
            <person name="Park S.C."/>
        </authorList>
    </citation>
    <scope>NUCLEOTIDE SEQUENCE [LARGE SCALE GENOMIC DNA]</scope>
    <source>
        <strain evidence="3 4">SNU WT1</strain>
    </source>
</reference>
<dbReference type="KEGG" id="ptk:EXN22_17885"/>
<proteinExistence type="predicted"/>
<dbReference type="GO" id="GO:0004519">
    <property type="term" value="F:endonuclease activity"/>
    <property type="evidence" value="ECO:0007669"/>
    <property type="project" value="InterPro"/>
</dbReference>
<feature type="domain" description="Terminase large subunit-like ATPase" evidence="1">
    <location>
        <begin position="65"/>
        <end position="200"/>
    </location>
</feature>
<dbReference type="InterPro" id="IPR046462">
    <property type="entry name" value="TerL_nuclease"/>
</dbReference>
<accession>A0A411ML20</accession>
<name>A0A411ML20_9PSED</name>
<dbReference type="Pfam" id="PF20441">
    <property type="entry name" value="TerL_nuclease"/>
    <property type="match status" value="1"/>
</dbReference>